<dbReference type="KEGG" id="samy:DB32_006785"/>
<evidence type="ECO:0000256" key="2">
    <source>
        <dbReference type="ARBA" id="ARBA00023002"/>
    </source>
</evidence>
<evidence type="ECO:0000256" key="1">
    <source>
        <dbReference type="ARBA" id="ARBA00006484"/>
    </source>
</evidence>
<protein>
    <submittedName>
        <fullName evidence="5">3-oxoacyl-[acyl-carrier protein] reductase</fullName>
    </submittedName>
</protein>
<dbReference type="SUPFAM" id="SSF51735">
    <property type="entry name" value="NAD(P)-binding Rossmann-fold domains"/>
    <property type="match status" value="1"/>
</dbReference>
<dbReference type="GO" id="GO:0016020">
    <property type="term" value="C:membrane"/>
    <property type="evidence" value="ECO:0007669"/>
    <property type="project" value="TreeGrafter"/>
</dbReference>
<dbReference type="InterPro" id="IPR057326">
    <property type="entry name" value="KR_dom"/>
</dbReference>
<comment type="similarity">
    <text evidence="1 3">Belongs to the short-chain dehydrogenases/reductases (SDR) family.</text>
</comment>
<dbReference type="OrthoDB" id="9781689at2"/>
<dbReference type="PRINTS" id="PR00080">
    <property type="entry name" value="SDRFAMILY"/>
</dbReference>
<proteinExistence type="inferred from homology"/>
<dbReference type="PRINTS" id="PR00081">
    <property type="entry name" value="GDHRDH"/>
</dbReference>
<dbReference type="InterPro" id="IPR002347">
    <property type="entry name" value="SDR_fam"/>
</dbReference>
<dbReference type="Proteomes" id="UP000034883">
    <property type="component" value="Chromosome"/>
</dbReference>
<dbReference type="Pfam" id="PF00106">
    <property type="entry name" value="adh_short"/>
    <property type="match status" value="1"/>
</dbReference>
<gene>
    <name evidence="5" type="ORF">DB32_006785</name>
</gene>
<dbReference type="InterPro" id="IPR036291">
    <property type="entry name" value="NAD(P)-bd_dom_sf"/>
</dbReference>
<dbReference type="SMART" id="SM00822">
    <property type="entry name" value="PKS_KR"/>
    <property type="match status" value="1"/>
</dbReference>
<evidence type="ECO:0000256" key="3">
    <source>
        <dbReference type="RuleBase" id="RU000363"/>
    </source>
</evidence>
<dbReference type="RefSeq" id="WP_053236669.1">
    <property type="nucleotide sequence ID" value="NZ_CP011125.1"/>
</dbReference>
<dbReference type="STRING" id="927083.DB32_006785"/>
<dbReference type="AlphaFoldDB" id="A0A0F6W7U5"/>
<name>A0A0F6W7U5_9BACT</name>
<sequence length="332" mass="36112">MKGIAVITGASAGVGRATARELAARGWGLALLARGHDGLVAAQREAWALGVPAIAIPTDVADEAAVEAAADLTERELGPIDVWINNAMNTVVSPIDQLMPDEVRRVTEVTYLGAVWGTMAALRRMKPRDRGHIIQVGSALAYRAIPLQAAYCGAKHAMRGFTDSLRSELLHDGSRVALTMIHLPAMNTPQFSWCRTRFDKHPQPVPPIYQPEVAARVIADSIGYRRREVFVGKPTVKAILGSKLLPGYADHVLAREGYDGQMADMPLHQPRRDNLFEPLPGDFGAHGVFTDRATNDSPYSRLSVLWTHVRNAVERALAPRRGPFALPSGSKE</sequence>
<dbReference type="PROSITE" id="PS00061">
    <property type="entry name" value="ADH_SHORT"/>
    <property type="match status" value="1"/>
</dbReference>
<keyword evidence="2" id="KW-0560">Oxidoreductase</keyword>
<organism evidence="5 6">
    <name type="scientific">Sandaracinus amylolyticus</name>
    <dbReference type="NCBI Taxonomy" id="927083"/>
    <lineage>
        <taxon>Bacteria</taxon>
        <taxon>Pseudomonadati</taxon>
        <taxon>Myxococcota</taxon>
        <taxon>Polyangia</taxon>
        <taxon>Polyangiales</taxon>
        <taxon>Sandaracinaceae</taxon>
        <taxon>Sandaracinus</taxon>
    </lineage>
</organism>
<reference evidence="5 6" key="1">
    <citation type="submission" date="2015-03" db="EMBL/GenBank/DDBJ databases">
        <title>Genome assembly of Sandaracinus amylolyticus DSM 53668.</title>
        <authorList>
            <person name="Sharma G."/>
            <person name="Subramanian S."/>
        </authorList>
    </citation>
    <scope>NUCLEOTIDE SEQUENCE [LARGE SCALE GENOMIC DNA]</scope>
    <source>
        <strain evidence="5 6">DSM 53668</strain>
    </source>
</reference>
<evidence type="ECO:0000259" key="4">
    <source>
        <dbReference type="SMART" id="SM00822"/>
    </source>
</evidence>
<dbReference type="GO" id="GO:0016491">
    <property type="term" value="F:oxidoreductase activity"/>
    <property type="evidence" value="ECO:0007669"/>
    <property type="project" value="UniProtKB-KW"/>
</dbReference>
<dbReference type="NCBIfam" id="NF005495">
    <property type="entry name" value="PRK07109.1"/>
    <property type="match status" value="1"/>
</dbReference>
<evidence type="ECO:0000313" key="5">
    <source>
        <dbReference type="EMBL" id="AKF09636.1"/>
    </source>
</evidence>
<dbReference type="PANTHER" id="PTHR44196">
    <property type="entry name" value="DEHYDROGENASE/REDUCTASE SDR FAMILY MEMBER 7B"/>
    <property type="match status" value="1"/>
</dbReference>
<dbReference type="PANTHER" id="PTHR44196:SF1">
    <property type="entry name" value="DEHYDROGENASE_REDUCTASE SDR FAMILY MEMBER 7B"/>
    <property type="match status" value="1"/>
</dbReference>
<evidence type="ECO:0000313" key="6">
    <source>
        <dbReference type="Proteomes" id="UP000034883"/>
    </source>
</evidence>
<keyword evidence="6" id="KW-1185">Reference proteome</keyword>
<dbReference type="EMBL" id="CP011125">
    <property type="protein sequence ID" value="AKF09636.1"/>
    <property type="molecule type" value="Genomic_DNA"/>
</dbReference>
<feature type="domain" description="Ketoreductase" evidence="4">
    <location>
        <begin position="3"/>
        <end position="186"/>
    </location>
</feature>
<accession>A0A0F6W7U5</accession>
<dbReference type="InterPro" id="IPR020904">
    <property type="entry name" value="Sc_DH/Rdtase_CS"/>
</dbReference>
<dbReference type="Gene3D" id="3.40.50.720">
    <property type="entry name" value="NAD(P)-binding Rossmann-like Domain"/>
    <property type="match status" value="1"/>
</dbReference>